<dbReference type="AlphaFoldDB" id="A0AAD8DNU8"/>
<protein>
    <submittedName>
        <fullName evidence="1">Uncharacterized protein</fullName>
    </submittedName>
</protein>
<evidence type="ECO:0000313" key="3">
    <source>
        <dbReference type="Proteomes" id="UP001231518"/>
    </source>
</evidence>
<keyword evidence="3" id="KW-1185">Reference proteome</keyword>
<reference evidence="1" key="1">
    <citation type="submission" date="2023-03" db="EMBL/GenBank/DDBJ databases">
        <title>Chromosome-level genomes of two armyworms, Mythimna separata and Mythimna loreyi, provide insights into the biosynthesis and reception of sex pheromones.</title>
        <authorList>
            <person name="Zhao H."/>
        </authorList>
    </citation>
    <scope>NUCLEOTIDE SEQUENCE</scope>
    <source>
        <strain evidence="1">BeijingLab</strain>
        <tissue evidence="1">Pupa</tissue>
    </source>
</reference>
<proteinExistence type="predicted"/>
<dbReference type="Proteomes" id="UP001231518">
    <property type="component" value="Chromosome 21"/>
</dbReference>
<comment type="caution">
    <text evidence="1">The sequence shown here is derived from an EMBL/GenBank/DDBJ whole genome shotgun (WGS) entry which is preliminary data.</text>
</comment>
<evidence type="ECO:0000313" key="1">
    <source>
        <dbReference type="EMBL" id="KAJ8711062.1"/>
    </source>
</evidence>
<sequence>MIQSSFILKPRVIIICLAFSQRYWNQLPVKPDLAEYQYFTWSGCLPDLHNPLTGVTRYFMARLESDLRASDYLKPRVILVNKTKKCKDEKSRKSVKGTVIQR</sequence>
<dbReference type="EMBL" id="JARGEI010000022">
    <property type="protein sequence ID" value="KAJ8711063.1"/>
    <property type="molecule type" value="Genomic_DNA"/>
</dbReference>
<accession>A0AAD8DNU8</accession>
<evidence type="ECO:0000313" key="2">
    <source>
        <dbReference type="EMBL" id="KAJ8711063.1"/>
    </source>
</evidence>
<name>A0AAD8DNU8_MYTSE</name>
<organism evidence="1 3">
    <name type="scientific">Mythimna separata</name>
    <name type="common">Oriental armyworm</name>
    <name type="synonym">Pseudaletia separata</name>
    <dbReference type="NCBI Taxonomy" id="271217"/>
    <lineage>
        <taxon>Eukaryota</taxon>
        <taxon>Metazoa</taxon>
        <taxon>Ecdysozoa</taxon>
        <taxon>Arthropoda</taxon>
        <taxon>Hexapoda</taxon>
        <taxon>Insecta</taxon>
        <taxon>Pterygota</taxon>
        <taxon>Neoptera</taxon>
        <taxon>Endopterygota</taxon>
        <taxon>Lepidoptera</taxon>
        <taxon>Glossata</taxon>
        <taxon>Ditrysia</taxon>
        <taxon>Noctuoidea</taxon>
        <taxon>Noctuidae</taxon>
        <taxon>Noctuinae</taxon>
        <taxon>Hadenini</taxon>
        <taxon>Mythimna</taxon>
    </lineage>
</organism>
<dbReference type="EMBL" id="JARGEI010000022">
    <property type="protein sequence ID" value="KAJ8711062.1"/>
    <property type="molecule type" value="Genomic_DNA"/>
</dbReference>
<gene>
    <name evidence="1" type="ORF">PYW07_008304</name>
    <name evidence="2" type="ORF">PYW07_008305</name>
</gene>